<organism evidence="2 3">
    <name type="scientific">Agrocybe pediades</name>
    <dbReference type="NCBI Taxonomy" id="84607"/>
    <lineage>
        <taxon>Eukaryota</taxon>
        <taxon>Fungi</taxon>
        <taxon>Dikarya</taxon>
        <taxon>Basidiomycota</taxon>
        <taxon>Agaricomycotina</taxon>
        <taxon>Agaricomycetes</taxon>
        <taxon>Agaricomycetidae</taxon>
        <taxon>Agaricales</taxon>
        <taxon>Agaricineae</taxon>
        <taxon>Strophariaceae</taxon>
        <taxon>Agrocybe</taxon>
    </lineage>
</organism>
<keyword evidence="3" id="KW-1185">Reference proteome</keyword>
<dbReference type="SUPFAM" id="SSF81383">
    <property type="entry name" value="F-box domain"/>
    <property type="match status" value="1"/>
</dbReference>
<feature type="domain" description="F-box" evidence="1">
    <location>
        <begin position="37"/>
        <end position="83"/>
    </location>
</feature>
<accession>A0A8H4R057</accession>
<dbReference type="AlphaFoldDB" id="A0A8H4R057"/>
<dbReference type="PROSITE" id="PS50181">
    <property type="entry name" value="FBOX"/>
    <property type="match status" value="1"/>
</dbReference>
<evidence type="ECO:0000313" key="2">
    <source>
        <dbReference type="EMBL" id="KAF4620884.1"/>
    </source>
</evidence>
<proteinExistence type="predicted"/>
<dbReference type="Gene3D" id="1.20.1280.50">
    <property type="match status" value="1"/>
</dbReference>
<protein>
    <recommendedName>
        <fullName evidence="1">F-box domain-containing protein</fullName>
    </recommendedName>
</protein>
<sequence>MQSLNVLRAAFFIAQEFYEKLRQRAPSITRVERDFDIPTISTLPLEILTQILNELELPDILRIRRTCKNLQHATTAKPVWLKLFWECERLYPGILALEKPQDMYSSEELERVVLTWKSMQVGWHTSDGTPSRQRTITVEHYKNIYLVPGGRWLLVFQNEGGISYYDLESPAYDKQKVLVPDYIRQAASNLVVYTVDIPCRLPLYDFKVAQYVREDPDAFEDNTYRAIKIWNISFTTEGQVTTGLHATCLKTILVDPKGLDWQLSLSLKDQHLAFALSPDFLGERALKRRYICVVEWPLVEEDSLEYPRKLIYVDMNAHEIHLLPNHRVLAFAPPNLSVYDYSSLDYTDRMPVLSPVAVPELTPPANCSLRPCDSQTRLSVPFTVEDGVYFLCFKRYTAQSVHIPKDFGAAGSVPRELHVKTLNRLPAHHFAERWTARYSFGRCHCVLYRVNDQTNFTELLLLEYDLEQDFAPDYVPVIKVIPCEMVPLNIDDRIYHPDQRPLSPVWVPQHPCLDILLDEGSGRVVVPNPRRFEILDFALVHKC</sequence>
<comment type="caution">
    <text evidence="2">The sequence shown here is derived from an EMBL/GenBank/DDBJ whole genome shotgun (WGS) entry which is preliminary data.</text>
</comment>
<gene>
    <name evidence="2" type="ORF">D9613_000060</name>
</gene>
<dbReference type="InterPro" id="IPR001810">
    <property type="entry name" value="F-box_dom"/>
</dbReference>
<name>A0A8H4R057_9AGAR</name>
<dbReference type="Pfam" id="PF00646">
    <property type="entry name" value="F-box"/>
    <property type="match status" value="1"/>
</dbReference>
<evidence type="ECO:0000313" key="3">
    <source>
        <dbReference type="Proteomes" id="UP000521872"/>
    </source>
</evidence>
<dbReference type="InterPro" id="IPR036047">
    <property type="entry name" value="F-box-like_dom_sf"/>
</dbReference>
<dbReference type="Proteomes" id="UP000521872">
    <property type="component" value="Unassembled WGS sequence"/>
</dbReference>
<reference evidence="2 3" key="1">
    <citation type="submission" date="2019-12" db="EMBL/GenBank/DDBJ databases">
        <authorList>
            <person name="Floudas D."/>
            <person name="Bentzer J."/>
            <person name="Ahren D."/>
            <person name="Johansson T."/>
            <person name="Persson P."/>
            <person name="Tunlid A."/>
        </authorList>
    </citation>
    <scope>NUCLEOTIDE SEQUENCE [LARGE SCALE GENOMIC DNA]</scope>
    <source>
        <strain evidence="2 3">CBS 102.39</strain>
    </source>
</reference>
<dbReference type="EMBL" id="JAACJL010000015">
    <property type="protein sequence ID" value="KAF4620884.1"/>
    <property type="molecule type" value="Genomic_DNA"/>
</dbReference>
<dbReference type="SMART" id="SM00256">
    <property type="entry name" value="FBOX"/>
    <property type="match status" value="1"/>
</dbReference>
<evidence type="ECO:0000259" key="1">
    <source>
        <dbReference type="PROSITE" id="PS50181"/>
    </source>
</evidence>